<comment type="caution">
    <text evidence="2">The sequence shown here is derived from an EMBL/GenBank/DDBJ whole genome shotgun (WGS) entry which is preliminary data.</text>
</comment>
<dbReference type="OrthoDB" id="693878at2759"/>
<dbReference type="Pfam" id="PF11321">
    <property type="entry name" value="DUF3123"/>
    <property type="match status" value="1"/>
</dbReference>
<feature type="region of interest" description="Disordered" evidence="1">
    <location>
        <begin position="40"/>
        <end position="60"/>
    </location>
</feature>
<dbReference type="Gramene" id="TVU38963">
    <property type="protein sequence ID" value="TVU38963"/>
    <property type="gene ID" value="EJB05_12360"/>
</dbReference>
<gene>
    <name evidence="2" type="ORF">EJB05_12360</name>
</gene>
<organism evidence="2 3">
    <name type="scientific">Eragrostis curvula</name>
    <name type="common">weeping love grass</name>
    <dbReference type="NCBI Taxonomy" id="38414"/>
    <lineage>
        <taxon>Eukaryota</taxon>
        <taxon>Viridiplantae</taxon>
        <taxon>Streptophyta</taxon>
        <taxon>Embryophyta</taxon>
        <taxon>Tracheophyta</taxon>
        <taxon>Spermatophyta</taxon>
        <taxon>Magnoliopsida</taxon>
        <taxon>Liliopsida</taxon>
        <taxon>Poales</taxon>
        <taxon>Poaceae</taxon>
        <taxon>PACMAD clade</taxon>
        <taxon>Chloridoideae</taxon>
        <taxon>Eragrostideae</taxon>
        <taxon>Eragrostidinae</taxon>
        <taxon>Eragrostis</taxon>
    </lineage>
</organism>
<evidence type="ECO:0000313" key="2">
    <source>
        <dbReference type="EMBL" id="TVU38963.1"/>
    </source>
</evidence>
<dbReference type="InterPro" id="IPR021470">
    <property type="entry name" value="DUF3123"/>
</dbReference>
<dbReference type="AlphaFoldDB" id="A0A5J9VS06"/>
<reference evidence="2 3" key="1">
    <citation type="journal article" date="2019" name="Sci. Rep.">
        <title>A high-quality genome of Eragrostis curvula grass provides insights into Poaceae evolution and supports new strategies to enhance forage quality.</title>
        <authorList>
            <person name="Carballo J."/>
            <person name="Santos B.A.C.M."/>
            <person name="Zappacosta D."/>
            <person name="Garbus I."/>
            <person name="Selva J.P."/>
            <person name="Gallo C.A."/>
            <person name="Diaz A."/>
            <person name="Albertini E."/>
            <person name="Caccamo M."/>
            <person name="Echenique V."/>
        </authorList>
    </citation>
    <scope>NUCLEOTIDE SEQUENCE [LARGE SCALE GENOMIC DNA]</scope>
    <source>
        <strain evidence="3">cv. Victoria</strain>
        <tissue evidence="2">Leaf</tissue>
    </source>
</reference>
<evidence type="ECO:0000313" key="3">
    <source>
        <dbReference type="Proteomes" id="UP000324897"/>
    </source>
</evidence>
<proteinExistence type="predicted"/>
<name>A0A5J9VS06_9POAL</name>
<dbReference type="Proteomes" id="UP000324897">
    <property type="component" value="Chromosome 4"/>
</dbReference>
<sequence length="230" mass="24779">MPTMTVQSAAMRRLRRELETSRMRAALAPARGITKKLSPTRLFPAPTASSAPRPARCADGLDHAPPSPFVVSHPCHAAAHAGGFSKGEQVRVRTPVGTLSTGQRLVLWLGAVVVSAAEEEDGYLGVSYTHYKHPCSDLSGAVRVPKKDVKDMLPPPAAAIAATSRSVRRLFDCYHRQPLCPPVAGEGHSTADRRREEAFVAEEDGEGDAEQVNRSPLSGVPFFFMDGKLM</sequence>
<dbReference type="EMBL" id="RWGY01000007">
    <property type="protein sequence ID" value="TVU38963.1"/>
    <property type="molecule type" value="Genomic_DNA"/>
</dbReference>
<feature type="non-terminal residue" evidence="2">
    <location>
        <position position="1"/>
    </location>
</feature>
<feature type="compositionally biased region" description="Low complexity" evidence="1">
    <location>
        <begin position="44"/>
        <end position="55"/>
    </location>
</feature>
<protein>
    <submittedName>
        <fullName evidence="2">Uncharacterized protein</fullName>
    </submittedName>
</protein>
<accession>A0A5J9VS06</accession>
<keyword evidence="3" id="KW-1185">Reference proteome</keyword>
<evidence type="ECO:0000256" key="1">
    <source>
        <dbReference type="SAM" id="MobiDB-lite"/>
    </source>
</evidence>